<feature type="compositionally biased region" description="Polar residues" evidence="1">
    <location>
        <begin position="202"/>
        <end position="213"/>
    </location>
</feature>
<name>A0A2H1VMF0_SPOFR</name>
<feature type="chain" id="PRO_5013917395" evidence="2">
    <location>
        <begin position="23"/>
        <end position="224"/>
    </location>
</feature>
<gene>
    <name evidence="3" type="ORF">SFRICE_018189</name>
</gene>
<feature type="non-terminal residue" evidence="3">
    <location>
        <position position="224"/>
    </location>
</feature>
<proteinExistence type="predicted"/>
<sequence length="224" mass="25121">MQRPSQWLLASWLRLIEVYVFTSVCSAVESKRVRMVQKLMAELKVLVGQRAPAGGAAPPTPSPSPPTQQQQQQQQQYTRRDLKQNLHRHMSIVLDRSVVTAPNFVKPARPLETIRAQCPRRSRVGRTRTFMEDGRCATCEALGRRNLSTKLLQVATAQAHMKTCSHAASPPEQVHDSDLASRALAAKRRKSIAGFKLNLTVDSQPKSTSSEQPRSPFARRNTWC</sequence>
<feature type="signal peptide" evidence="2">
    <location>
        <begin position="1"/>
        <end position="22"/>
    </location>
</feature>
<evidence type="ECO:0000313" key="3">
    <source>
        <dbReference type="EMBL" id="SOQ41987.1"/>
    </source>
</evidence>
<accession>A0A2H1VMF0</accession>
<keyword evidence="2" id="KW-0732">Signal</keyword>
<feature type="region of interest" description="Disordered" evidence="1">
    <location>
        <begin position="51"/>
        <end position="80"/>
    </location>
</feature>
<feature type="compositionally biased region" description="Low complexity" evidence="1">
    <location>
        <begin position="67"/>
        <end position="76"/>
    </location>
</feature>
<dbReference type="EMBL" id="ODYU01003345">
    <property type="protein sequence ID" value="SOQ41987.1"/>
    <property type="molecule type" value="Genomic_DNA"/>
</dbReference>
<dbReference type="AlphaFoldDB" id="A0A2H1VMF0"/>
<organism evidence="3">
    <name type="scientific">Spodoptera frugiperda</name>
    <name type="common">Fall armyworm</name>
    <dbReference type="NCBI Taxonomy" id="7108"/>
    <lineage>
        <taxon>Eukaryota</taxon>
        <taxon>Metazoa</taxon>
        <taxon>Ecdysozoa</taxon>
        <taxon>Arthropoda</taxon>
        <taxon>Hexapoda</taxon>
        <taxon>Insecta</taxon>
        <taxon>Pterygota</taxon>
        <taxon>Neoptera</taxon>
        <taxon>Endopterygota</taxon>
        <taxon>Lepidoptera</taxon>
        <taxon>Glossata</taxon>
        <taxon>Ditrysia</taxon>
        <taxon>Noctuoidea</taxon>
        <taxon>Noctuidae</taxon>
        <taxon>Amphipyrinae</taxon>
        <taxon>Spodoptera</taxon>
    </lineage>
</organism>
<reference evidence="3" key="1">
    <citation type="submission" date="2016-07" db="EMBL/GenBank/DDBJ databases">
        <authorList>
            <person name="Bretaudeau A."/>
        </authorList>
    </citation>
    <scope>NUCLEOTIDE SEQUENCE</scope>
    <source>
        <strain evidence="3">Rice</strain>
        <tissue evidence="3">Whole body</tissue>
    </source>
</reference>
<evidence type="ECO:0000256" key="1">
    <source>
        <dbReference type="SAM" id="MobiDB-lite"/>
    </source>
</evidence>
<feature type="region of interest" description="Disordered" evidence="1">
    <location>
        <begin position="202"/>
        <end position="224"/>
    </location>
</feature>
<protein>
    <submittedName>
        <fullName evidence="3">SFRICE_018189</fullName>
    </submittedName>
</protein>
<evidence type="ECO:0000256" key="2">
    <source>
        <dbReference type="SAM" id="SignalP"/>
    </source>
</evidence>